<sequence length="735" mass="77481">MSGNGGEDPGELLSRGDAARDAGDWAEAAEAYGAFLRLRPDDPGILVQRGHCLKEDGDPAAALALYRRAEALRPDEADIPLQIGHALKLLGRRGAAAEAYGRALALAPLETDPWNEWRALLPHLTAAPADGPVLDLSDLVSWYGHRRAPSGIQRVQAEIAAVAGGATLCAMHPEDGVWRVLPLGLFRRLHALSRSGADPEEPAWREALSVLGAWRREGAALRPGPGAVIITLGSAWWLPRYATALRAARAAGARHVPVLHDCGPLVLPGQVDEATRADFGRWFSGLPALADGVIAVSGATAAEYRRLMARYLPDWPAPPVTVVPPDGRPATVEAEEEPEPPPTVAATPAAGALRLAGLSRRRAAPLALQAARAAGRVHPDLPEEPFVLLVSSLEPRKNHLLALAAWRMLLDRRGAGGTPRLVLAGRRAPGDGPVMDALAADPALAERVTLLHELDDAALSRLYRGCLFTLYPSRHEGWGLPVSESLFHRRVPLVSEIPALMESGRKGAVFFTPNSAEDLATAAEGLIADPARLAALAARIPRHGGLRPWAKVAEDLLAAARRLAATPREAPPALVPCVPVALGHAHAIGPDPALTRAESVQSGGGWYPVEDWGVWTRAGRAVMHLLAPSSGPARLALVFRWPPGAQGLLRITLGRAGAPVSAAELRPGVREEIALEIGAGDPELHLALECLPGTRLPEGREAGVGVVSVAVMAGGSPADRVAFLENRVLVPAIPG</sequence>
<dbReference type="Gene3D" id="3.40.50.2000">
    <property type="entry name" value="Glycogen Phosphorylase B"/>
    <property type="match status" value="1"/>
</dbReference>
<keyword evidence="3" id="KW-0808">Transferase</keyword>
<dbReference type="PANTHER" id="PTHR46401:SF8">
    <property type="entry name" value="BLL6006 PROTEIN"/>
    <property type="match status" value="1"/>
</dbReference>
<dbReference type="AlphaFoldDB" id="A0A840XW99"/>
<protein>
    <submittedName>
        <fullName evidence="3">Glycosyltransferase involved in cell wall biosynthesis</fullName>
    </submittedName>
</protein>
<dbReference type="EMBL" id="JACIJD010000001">
    <property type="protein sequence ID" value="MBB5692166.1"/>
    <property type="molecule type" value="Genomic_DNA"/>
</dbReference>
<proteinExistence type="predicted"/>
<organism evidence="3 4">
    <name type="scientific">Muricoccus pecuniae</name>
    <dbReference type="NCBI Taxonomy" id="693023"/>
    <lineage>
        <taxon>Bacteria</taxon>
        <taxon>Pseudomonadati</taxon>
        <taxon>Pseudomonadota</taxon>
        <taxon>Alphaproteobacteria</taxon>
        <taxon>Acetobacterales</taxon>
        <taxon>Roseomonadaceae</taxon>
        <taxon>Muricoccus</taxon>
    </lineage>
</organism>
<name>A0A840XW99_9PROT</name>
<evidence type="ECO:0000313" key="4">
    <source>
        <dbReference type="Proteomes" id="UP000580654"/>
    </source>
</evidence>
<dbReference type="GO" id="GO:0016757">
    <property type="term" value="F:glycosyltransferase activity"/>
    <property type="evidence" value="ECO:0007669"/>
    <property type="project" value="InterPro"/>
</dbReference>
<dbReference type="Pfam" id="PF00534">
    <property type="entry name" value="Glycos_transf_1"/>
    <property type="match status" value="1"/>
</dbReference>
<feature type="domain" description="Glycosyl transferase family 1" evidence="2">
    <location>
        <begin position="382"/>
        <end position="536"/>
    </location>
</feature>
<evidence type="ECO:0000259" key="2">
    <source>
        <dbReference type="Pfam" id="PF00534"/>
    </source>
</evidence>
<reference evidence="3 4" key="1">
    <citation type="submission" date="2020-08" db="EMBL/GenBank/DDBJ databases">
        <title>Genomic Encyclopedia of Type Strains, Phase IV (KMG-IV): sequencing the most valuable type-strain genomes for metagenomic binning, comparative biology and taxonomic classification.</title>
        <authorList>
            <person name="Goeker M."/>
        </authorList>
    </citation>
    <scope>NUCLEOTIDE SEQUENCE [LARGE SCALE GENOMIC DNA]</scope>
    <source>
        <strain evidence="3 4">DSM 25622</strain>
    </source>
</reference>
<dbReference type="PANTHER" id="PTHR46401">
    <property type="entry name" value="GLYCOSYLTRANSFERASE WBBK-RELATED"/>
    <property type="match status" value="1"/>
</dbReference>
<keyword evidence="4" id="KW-1185">Reference proteome</keyword>
<dbReference type="InterPro" id="IPR019734">
    <property type="entry name" value="TPR_rpt"/>
</dbReference>
<gene>
    <name evidence="3" type="ORF">FHS87_000177</name>
</gene>
<accession>A0A840XW99</accession>
<dbReference type="Proteomes" id="UP000580654">
    <property type="component" value="Unassembled WGS sequence"/>
</dbReference>
<dbReference type="SUPFAM" id="SSF53756">
    <property type="entry name" value="UDP-Glycosyltransferase/glycogen phosphorylase"/>
    <property type="match status" value="1"/>
</dbReference>
<evidence type="ECO:0000313" key="3">
    <source>
        <dbReference type="EMBL" id="MBB5692166.1"/>
    </source>
</evidence>
<dbReference type="SUPFAM" id="SSF48452">
    <property type="entry name" value="TPR-like"/>
    <property type="match status" value="1"/>
</dbReference>
<feature type="region of interest" description="Disordered" evidence="1">
    <location>
        <begin position="327"/>
        <end position="346"/>
    </location>
</feature>
<dbReference type="Gene3D" id="1.25.40.10">
    <property type="entry name" value="Tetratricopeptide repeat domain"/>
    <property type="match status" value="1"/>
</dbReference>
<comment type="caution">
    <text evidence="3">The sequence shown here is derived from an EMBL/GenBank/DDBJ whole genome shotgun (WGS) entry which is preliminary data.</text>
</comment>
<dbReference type="SMART" id="SM00028">
    <property type="entry name" value="TPR"/>
    <property type="match status" value="3"/>
</dbReference>
<dbReference type="RefSeq" id="WP_184512854.1">
    <property type="nucleotide sequence ID" value="NZ_JACIJD010000001.1"/>
</dbReference>
<dbReference type="InterPro" id="IPR011990">
    <property type="entry name" value="TPR-like_helical_dom_sf"/>
</dbReference>
<dbReference type="InterPro" id="IPR001296">
    <property type="entry name" value="Glyco_trans_1"/>
</dbReference>
<evidence type="ECO:0000256" key="1">
    <source>
        <dbReference type="SAM" id="MobiDB-lite"/>
    </source>
</evidence>